<feature type="region of interest" description="Disordered" evidence="1">
    <location>
        <begin position="465"/>
        <end position="494"/>
    </location>
</feature>
<evidence type="ECO:0000313" key="3">
    <source>
        <dbReference type="EMBL" id="WOQ70419.1"/>
    </source>
</evidence>
<feature type="compositionally biased region" description="Gly residues" evidence="1">
    <location>
        <begin position="467"/>
        <end position="482"/>
    </location>
</feature>
<dbReference type="RefSeq" id="WP_330171500.1">
    <property type="nucleotide sequence ID" value="NZ_CP137080.1"/>
</dbReference>
<evidence type="ECO:0000256" key="2">
    <source>
        <dbReference type="SAM" id="Phobius"/>
    </source>
</evidence>
<proteinExistence type="predicted"/>
<evidence type="ECO:0008006" key="5">
    <source>
        <dbReference type="Google" id="ProtNLM"/>
    </source>
</evidence>
<gene>
    <name evidence="3" type="ORF">RYJ27_04210</name>
</gene>
<dbReference type="AlphaFoldDB" id="A0AAU0MIS4"/>
<keyword evidence="2" id="KW-0812">Transmembrane</keyword>
<accession>A0AAU0MIS4</accession>
<protein>
    <recommendedName>
        <fullName evidence="5">Flp pilus-assembly TadG-like N-terminal domain-containing protein</fullName>
    </recommendedName>
</protein>
<keyword evidence="4" id="KW-1185">Reference proteome</keyword>
<dbReference type="KEGG" id="mliy:RYJ27_04210"/>
<feature type="compositionally biased region" description="Low complexity" evidence="1">
    <location>
        <begin position="483"/>
        <end position="494"/>
    </location>
</feature>
<feature type="transmembrane region" description="Helical" evidence="2">
    <location>
        <begin position="21"/>
        <end position="42"/>
    </location>
</feature>
<keyword evidence="2" id="KW-0472">Membrane</keyword>
<dbReference type="Proteomes" id="UP001329313">
    <property type="component" value="Chromosome"/>
</dbReference>
<dbReference type="EMBL" id="CP137080">
    <property type="protein sequence ID" value="WOQ70419.1"/>
    <property type="molecule type" value="Genomic_DNA"/>
</dbReference>
<evidence type="ECO:0000256" key="1">
    <source>
        <dbReference type="SAM" id="MobiDB-lite"/>
    </source>
</evidence>
<sequence length="494" mass="50231">MLVTRRARPRARASVRPDDAGSTLVSVLVVMMVLTIVALTAASVVTATSSSIAGVRGGVQSAAAADAGISAALADARRTGDFCSLSLASTAPRYAVTSACAGGRVTFTSTGHGADGGATTTRAVYAYTEAPSFGGAPELVFFNPAGDSVYFTNHVMPKTQGRATVLFPAGGLFECKTQVPANVFTAGSVKGQSGCTIEGDVHAGGANPADRRWAVYLNNSDVVQGDVYAGGAVAIGNNPSRIGGTLTLPSSAKLQIAWTDAGAATSSPKVFSGQANGIRREAVAPPVFDPWFDYAYASADWPGYDIVTVTPASAPYSCANIVGKFTTFWSSYIQSLTTNTVVDTTACPGIDTAQGANATAQLGVNLVLVANRFTLGNLSLTPKAGTDPQAWFVVPDPVADKAPTCTKGRTIETDAAIDVRVKTMAYTPCALRIGNGGTWTGAMYAGTLDDGGTVGIHTHSLALPGQWGSGPGGSGSTGGGAKTLGALLSQRDIP</sequence>
<reference evidence="3 4" key="1">
    <citation type="submission" date="2023-10" db="EMBL/GenBank/DDBJ databases">
        <title>Y20.</title>
        <authorList>
            <person name="Zhang G."/>
            <person name="Ding Y."/>
        </authorList>
    </citation>
    <scope>NUCLEOTIDE SEQUENCE [LARGE SCALE GENOMIC DNA]</scope>
    <source>
        <strain evidence="3 4">Y20</strain>
    </source>
</reference>
<organism evidence="3 4">
    <name type="scientific">Microbacterium limosum</name>
    <dbReference type="NCBI Taxonomy" id="3079935"/>
    <lineage>
        <taxon>Bacteria</taxon>
        <taxon>Bacillati</taxon>
        <taxon>Actinomycetota</taxon>
        <taxon>Actinomycetes</taxon>
        <taxon>Micrococcales</taxon>
        <taxon>Microbacteriaceae</taxon>
        <taxon>Microbacterium</taxon>
    </lineage>
</organism>
<name>A0AAU0MIS4_9MICO</name>
<keyword evidence="2" id="KW-1133">Transmembrane helix</keyword>
<evidence type="ECO:0000313" key="4">
    <source>
        <dbReference type="Proteomes" id="UP001329313"/>
    </source>
</evidence>